<protein>
    <submittedName>
        <fullName evidence="2">Uncharacterized protein</fullName>
    </submittedName>
</protein>
<dbReference type="AlphaFoldDB" id="A0A2Z7CMF9"/>
<sequence length="109" mass="11522">MEEILERRPTLPRTSKTTTGNDGNSLKKLTAEQCSRVRRIRNKRLEISKLLPESSGFLAGLVVAQYKETQVIQLVVVLAQLVVPFDASGNPGSTAGCGFNPAGGAPGGG</sequence>
<accession>A0A2Z7CMF9</accession>
<dbReference type="Proteomes" id="UP000250235">
    <property type="component" value="Unassembled WGS sequence"/>
</dbReference>
<proteinExistence type="predicted"/>
<dbReference type="EMBL" id="KQ993972">
    <property type="protein sequence ID" value="KZV48281.1"/>
    <property type="molecule type" value="Genomic_DNA"/>
</dbReference>
<organism evidence="2 3">
    <name type="scientific">Dorcoceras hygrometricum</name>
    <dbReference type="NCBI Taxonomy" id="472368"/>
    <lineage>
        <taxon>Eukaryota</taxon>
        <taxon>Viridiplantae</taxon>
        <taxon>Streptophyta</taxon>
        <taxon>Embryophyta</taxon>
        <taxon>Tracheophyta</taxon>
        <taxon>Spermatophyta</taxon>
        <taxon>Magnoliopsida</taxon>
        <taxon>eudicotyledons</taxon>
        <taxon>Gunneridae</taxon>
        <taxon>Pentapetalae</taxon>
        <taxon>asterids</taxon>
        <taxon>lamiids</taxon>
        <taxon>Lamiales</taxon>
        <taxon>Gesneriaceae</taxon>
        <taxon>Didymocarpoideae</taxon>
        <taxon>Trichosporeae</taxon>
        <taxon>Loxocarpinae</taxon>
        <taxon>Dorcoceras</taxon>
    </lineage>
</organism>
<evidence type="ECO:0000313" key="3">
    <source>
        <dbReference type="Proteomes" id="UP000250235"/>
    </source>
</evidence>
<reference evidence="2 3" key="1">
    <citation type="journal article" date="2015" name="Proc. Natl. Acad. Sci. U.S.A.">
        <title>The resurrection genome of Boea hygrometrica: A blueprint for survival of dehydration.</title>
        <authorList>
            <person name="Xiao L."/>
            <person name="Yang G."/>
            <person name="Zhang L."/>
            <person name="Yang X."/>
            <person name="Zhao S."/>
            <person name="Ji Z."/>
            <person name="Zhou Q."/>
            <person name="Hu M."/>
            <person name="Wang Y."/>
            <person name="Chen M."/>
            <person name="Xu Y."/>
            <person name="Jin H."/>
            <person name="Xiao X."/>
            <person name="Hu G."/>
            <person name="Bao F."/>
            <person name="Hu Y."/>
            <person name="Wan P."/>
            <person name="Li L."/>
            <person name="Deng X."/>
            <person name="Kuang T."/>
            <person name="Xiang C."/>
            <person name="Zhu J.K."/>
            <person name="Oliver M.J."/>
            <person name="He Y."/>
        </authorList>
    </citation>
    <scope>NUCLEOTIDE SEQUENCE [LARGE SCALE GENOMIC DNA]</scope>
    <source>
        <strain evidence="3">cv. XS01</strain>
    </source>
</reference>
<gene>
    <name evidence="2" type="ORF">F511_26369</name>
</gene>
<evidence type="ECO:0000256" key="1">
    <source>
        <dbReference type="SAM" id="MobiDB-lite"/>
    </source>
</evidence>
<evidence type="ECO:0000313" key="2">
    <source>
        <dbReference type="EMBL" id="KZV48281.1"/>
    </source>
</evidence>
<feature type="compositionally biased region" description="Polar residues" evidence="1">
    <location>
        <begin position="12"/>
        <end position="24"/>
    </location>
</feature>
<name>A0A2Z7CMF9_9LAMI</name>
<feature type="region of interest" description="Disordered" evidence="1">
    <location>
        <begin position="1"/>
        <end position="30"/>
    </location>
</feature>
<keyword evidence="3" id="KW-1185">Reference proteome</keyword>